<feature type="domain" description="ABC transmembrane type-1" evidence="9">
    <location>
        <begin position="72"/>
        <end position="351"/>
    </location>
</feature>
<accession>A0ABY6ZAI2</accession>
<dbReference type="Gene3D" id="3.40.50.300">
    <property type="entry name" value="P-loop containing nucleotide triphosphate hydrolases"/>
    <property type="match status" value="1"/>
</dbReference>
<keyword evidence="3" id="KW-0547">Nucleotide-binding</keyword>
<feature type="transmembrane region" description="Helical" evidence="7">
    <location>
        <begin position="184"/>
        <end position="202"/>
    </location>
</feature>
<gene>
    <name evidence="10" type="ORF">NZD89_15900</name>
</gene>
<dbReference type="SUPFAM" id="SSF90123">
    <property type="entry name" value="ABC transporter transmembrane region"/>
    <property type="match status" value="1"/>
</dbReference>
<keyword evidence="11" id="KW-1185">Reference proteome</keyword>
<feature type="transmembrane region" description="Helical" evidence="7">
    <location>
        <begin position="105"/>
        <end position="129"/>
    </location>
</feature>
<evidence type="ECO:0000256" key="1">
    <source>
        <dbReference type="ARBA" id="ARBA00004651"/>
    </source>
</evidence>
<evidence type="ECO:0000259" key="9">
    <source>
        <dbReference type="PROSITE" id="PS50929"/>
    </source>
</evidence>
<evidence type="ECO:0000256" key="6">
    <source>
        <dbReference type="ARBA" id="ARBA00023136"/>
    </source>
</evidence>
<evidence type="ECO:0000256" key="7">
    <source>
        <dbReference type="SAM" id="Phobius"/>
    </source>
</evidence>
<dbReference type="SMART" id="SM00382">
    <property type="entry name" value="AAA"/>
    <property type="match status" value="1"/>
</dbReference>
<evidence type="ECO:0000313" key="11">
    <source>
        <dbReference type="Proteomes" id="UP001164761"/>
    </source>
</evidence>
<feature type="domain" description="ABC transporter" evidence="8">
    <location>
        <begin position="385"/>
        <end position="619"/>
    </location>
</feature>
<dbReference type="PANTHER" id="PTHR24221:SF654">
    <property type="entry name" value="ATP-BINDING CASSETTE SUB-FAMILY B MEMBER 6"/>
    <property type="match status" value="1"/>
</dbReference>
<dbReference type="Pfam" id="PF00005">
    <property type="entry name" value="ABC_tran"/>
    <property type="match status" value="1"/>
</dbReference>
<dbReference type="SUPFAM" id="SSF52540">
    <property type="entry name" value="P-loop containing nucleoside triphosphate hydrolases"/>
    <property type="match status" value="1"/>
</dbReference>
<feature type="transmembrane region" description="Helical" evidence="7">
    <location>
        <begin position="288"/>
        <end position="306"/>
    </location>
</feature>
<dbReference type="InterPro" id="IPR017871">
    <property type="entry name" value="ABC_transporter-like_CS"/>
</dbReference>
<dbReference type="InterPro" id="IPR003439">
    <property type="entry name" value="ABC_transporter-like_ATP-bd"/>
</dbReference>
<feature type="transmembrane region" description="Helical" evidence="7">
    <location>
        <begin position="66"/>
        <end position="90"/>
    </location>
</feature>
<dbReference type="InterPro" id="IPR039421">
    <property type="entry name" value="Type_1_exporter"/>
</dbReference>
<evidence type="ECO:0000256" key="5">
    <source>
        <dbReference type="ARBA" id="ARBA00022989"/>
    </source>
</evidence>
<dbReference type="PROSITE" id="PS50929">
    <property type="entry name" value="ABC_TM1F"/>
    <property type="match status" value="1"/>
</dbReference>
<dbReference type="Pfam" id="PF00664">
    <property type="entry name" value="ABC_membrane"/>
    <property type="match status" value="1"/>
</dbReference>
<keyword evidence="5 7" id="KW-1133">Transmembrane helix</keyword>
<evidence type="ECO:0000256" key="2">
    <source>
        <dbReference type="ARBA" id="ARBA00022692"/>
    </source>
</evidence>
<comment type="subcellular location">
    <subcellularLocation>
        <location evidence="1">Cell membrane</location>
        <topology evidence="1">Multi-pass membrane protein</topology>
    </subcellularLocation>
</comment>
<dbReference type="PROSITE" id="PS50893">
    <property type="entry name" value="ABC_TRANSPORTER_2"/>
    <property type="match status" value="1"/>
</dbReference>
<sequence length="630" mass="69359">MIGNRDDQTMRRPSREHSSVTVRPNFRGLMTSFGSKVNAECPPSSTELHAMRLRILRLLPYVFRHWTVYLPLFCLMVVEAFTGIFFAWFLRNSTEAAIRHETATLGWILAAGVVFVALTGSVNYLTTFLGAKAISLVKRDLKKDLFHHILRLPTESYTNYHSGDLVSRLTHDVGSISGAVGESLLNLIRLVLISSFSLVYIFTINRVMAALCLLLGPVAIVTGSIFSKLMRKNTSSLYQYLGKVNSFLSEAFAGHLIVRAFTLESVFAKRFFDDSDYVSSLELKSAQYMGTLRAGSSAVGAAALLFSVGLGTIYVSKGAITVGSLMAFVSLVSQVVQPIRGVSGQLGSFQRSLAASERLWNIFEQPVELDRLHEYRGMKRLQEGVVIRGVTFSYDGVVSVLNNVTIHAPVGQKIAIVGQSGAGKSTLFKLLLGLYKPVSGQVWIDSRSIDQMAVDELRSHIAYVPQETILFGGTIRENLLLGRPDASEVEMITAATDANAHDFIMALPKSYDTEIGELGVRLSGGQRQRLTIARAMLRNAPILLLDEATSAMDAETELFVKEALERLVHGRTTLVIAHRLSTARDADTIIVLKQGQVVEQGKHDELLAQGGEYSRLYRLQFQDGTSLATR</sequence>
<evidence type="ECO:0000256" key="3">
    <source>
        <dbReference type="ARBA" id="ARBA00022741"/>
    </source>
</evidence>
<proteinExistence type="predicted"/>
<dbReference type="EMBL" id="CP104067">
    <property type="protein sequence ID" value="WAH39882.1"/>
    <property type="molecule type" value="Genomic_DNA"/>
</dbReference>
<dbReference type="Proteomes" id="UP001164761">
    <property type="component" value="Chromosome"/>
</dbReference>
<dbReference type="InterPro" id="IPR036640">
    <property type="entry name" value="ABC1_TM_sf"/>
</dbReference>
<keyword evidence="4 10" id="KW-0067">ATP-binding</keyword>
<evidence type="ECO:0000313" key="10">
    <source>
        <dbReference type="EMBL" id="WAH39882.1"/>
    </source>
</evidence>
<feature type="transmembrane region" description="Helical" evidence="7">
    <location>
        <begin position="208"/>
        <end position="226"/>
    </location>
</feature>
<organism evidence="10 11">
    <name type="scientific">Alicyclobacillus fastidiosus</name>
    <dbReference type="NCBI Taxonomy" id="392011"/>
    <lineage>
        <taxon>Bacteria</taxon>
        <taxon>Bacillati</taxon>
        <taxon>Bacillota</taxon>
        <taxon>Bacilli</taxon>
        <taxon>Bacillales</taxon>
        <taxon>Alicyclobacillaceae</taxon>
        <taxon>Alicyclobacillus</taxon>
    </lineage>
</organism>
<evidence type="ECO:0000256" key="4">
    <source>
        <dbReference type="ARBA" id="ARBA00022840"/>
    </source>
</evidence>
<dbReference type="PANTHER" id="PTHR24221">
    <property type="entry name" value="ATP-BINDING CASSETTE SUB-FAMILY B"/>
    <property type="match status" value="1"/>
</dbReference>
<reference evidence="10" key="1">
    <citation type="submission" date="2022-08" db="EMBL/GenBank/DDBJ databases">
        <title>Alicyclobacillus fastidiosus DSM 17978, complete genome.</title>
        <authorList>
            <person name="Wang Q."/>
            <person name="Cai R."/>
            <person name="Wang Z."/>
        </authorList>
    </citation>
    <scope>NUCLEOTIDE SEQUENCE</scope>
    <source>
        <strain evidence="10">DSM 17978</strain>
    </source>
</reference>
<dbReference type="InterPro" id="IPR027417">
    <property type="entry name" value="P-loop_NTPase"/>
</dbReference>
<dbReference type="InterPro" id="IPR011527">
    <property type="entry name" value="ABC1_TM_dom"/>
</dbReference>
<keyword evidence="6 7" id="KW-0472">Membrane</keyword>
<dbReference type="GO" id="GO:0005524">
    <property type="term" value="F:ATP binding"/>
    <property type="evidence" value="ECO:0007669"/>
    <property type="project" value="UniProtKB-KW"/>
</dbReference>
<name>A0ABY6ZAI2_9BACL</name>
<dbReference type="RefSeq" id="WP_268003780.1">
    <property type="nucleotide sequence ID" value="NZ_BSUT01000001.1"/>
</dbReference>
<dbReference type="InterPro" id="IPR003593">
    <property type="entry name" value="AAA+_ATPase"/>
</dbReference>
<dbReference type="PROSITE" id="PS00211">
    <property type="entry name" value="ABC_TRANSPORTER_1"/>
    <property type="match status" value="1"/>
</dbReference>
<dbReference type="Gene3D" id="1.20.1560.10">
    <property type="entry name" value="ABC transporter type 1, transmembrane domain"/>
    <property type="match status" value="1"/>
</dbReference>
<protein>
    <submittedName>
        <fullName evidence="10">ABC transporter ATP-binding protein/permease</fullName>
    </submittedName>
</protein>
<keyword evidence="2 7" id="KW-0812">Transmembrane</keyword>
<evidence type="ECO:0000259" key="8">
    <source>
        <dbReference type="PROSITE" id="PS50893"/>
    </source>
</evidence>